<sequence length="535" mass="55208">MLTAKHIATWAELAASGLRRHRDEINQLNVFPIPDSDTGSNMTSTMEAAVERMNQEHGELGTSGDQRAMSYGEGGEASVADLAASLAAGAVVGARGNSGLVLSQLLRAVADTAARTSSGNLPVAEVPRMLHRAEKLVRRAVSDPVEGTIITVLHAAAERAEAVSTSQNNPPIVEVITASRDAAIEALHQTTAQLPALAEAGVVDAGGRGLVVILDALVEALDGEASDAAAATAADTPAAAAADTAASCGSGAAGAASGATSTTVPADTAAEIEVMFTYGGDIDTLRGELDRGGNSVVVVPVDDGHWRVHVHTLVGGPLIEYAFAHGEVSELRLEALPLRTGPIVDPAGELRRPVLALVPEGRLRDVFTEAGATVGTTGKVVAELEERAGEDCIVLTNGQDTTELFDILSDSGTEAMVVDTESFVGGLAAMAVYSADADAEENAEEMADAVSYQRWATVDGGPEELYNQVRELLIPGGELVTVLYGDKADGQEWSTEEVIAVEDALRQDLAADGTEIEIHGYRAPGLGVSAQVGVE</sequence>
<dbReference type="InterPro" id="IPR036117">
    <property type="entry name" value="DhaL_dom_sf"/>
</dbReference>
<dbReference type="EMBL" id="DWVP01000006">
    <property type="protein sequence ID" value="HJC84644.1"/>
    <property type="molecule type" value="Genomic_DNA"/>
</dbReference>
<dbReference type="Pfam" id="PF21645">
    <property type="entry name" value="FakA-like_M"/>
    <property type="match status" value="1"/>
</dbReference>
<proteinExistence type="predicted"/>
<dbReference type="InterPro" id="IPR033470">
    <property type="entry name" value="FakA-like_C"/>
</dbReference>
<evidence type="ECO:0000259" key="1">
    <source>
        <dbReference type="PROSITE" id="PS51480"/>
    </source>
</evidence>
<dbReference type="PANTHER" id="PTHR33434">
    <property type="entry name" value="DEGV DOMAIN-CONTAINING PROTEIN DR_1986-RELATED"/>
    <property type="match status" value="1"/>
</dbReference>
<evidence type="ECO:0000313" key="3">
    <source>
        <dbReference type="Proteomes" id="UP000823858"/>
    </source>
</evidence>
<organism evidence="2 3">
    <name type="scientific">Candidatus Corynebacterium faecigallinarum</name>
    <dbReference type="NCBI Taxonomy" id="2838528"/>
    <lineage>
        <taxon>Bacteria</taxon>
        <taxon>Bacillati</taxon>
        <taxon>Actinomycetota</taxon>
        <taxon>Actinomycetes</taxon>
        <taxon>Mycobacteriales</taxon>
        <taxon>Corynebacteriaceae</taxon>
        <taxon>Corynebacterium</taxon>
    </lineage>
</organism>
<dbReference type="GO" id="GO:0006071">
    <property type="term" value="P:glycerol metabolic process"/>
    <property type="evidence" value="ECO:0007669"/>
    <property type="project" value="InterPro"/>
</dbReference>
<dbReference type="Pfam" id="PF02734">
    <property type="entry name" value="Dak2"/>
    <property type="match status" value="1"/>
</dbReference>
<dbReference type="Pfam" id="PF13684">
    <property type="entry name" value="FakA-like_C"/>
    <property type="match status" value="1"/>
</dbReference>
<dbReference type="Gene3D" id="1.25.40.340">
    <property type="match status" value="1"/>
</dbReference>
<dbReference type="AlphaFoldDB" id="A0A9D2TQ33"/>
<gene>
    <name evidence="2" type="ORF">H9751_03685</name>
</gene>
<dbReference type="SMART" id="SM01121">
    <property type="entry name" value="Dak1_2"/>
    <property type="match status" value="1"/>
</dbReference>
<accession>A0A9D2TQ33</accession>
<dbReference type="SUPFAM" id="SSF101473">
    <property type="entry name" value="DhaL-like"/>
    <property type="match status" value="1"/>
</dbReference>
<dbReference type="InterPro" id="IPR048394">
    <property type="entry name" value="FakA-like_M"/>
</dbReference>
<reference evidence="2" key="1">
    <citation type="journal article" date="2021" name="PeerJ">
        <title>Extensive microbial diversity within the chicken gut microbiome revealed by metagenomics and culture.</title>
        <authorList>
            <person name="Gilroy R."/>
            <person name="Ravi A."/>
            <person name="Getino M."/>
            <person name="Pursley I."/>
            <person name="Horton D.L."/>
            <person name="Alikhan N.F."/>
            <person name="Baker D."/>
            <person name="Gharbi K."/>
            <person name="Hall N."/>
            <person name="Watson M."/>
            <person name="Adriaenssens E.M."/>
            <person name="Foster-Nyarko E."/>
            <person name="Jarju S."/>
            <person name="Secka A."/>
            <person name="Antonio M."/>
            <person name="Oren A."/>
            <person name="Chaudhuri R.R."/>
            <person name="La Ragione R."/>
            <person name="Hildebrand F."/>
            <person name="Pallen M.J."/>
        </authorList>
    </citation>
    <scope>NUCLEOTIDE SEQUENCE</scope>
    <source>
        <strain evidence="2">ChiHjej13B12-4958</strain>
    </source>
</reference>
<dbReference type="PROSITE" id="PS51480">
    <property type="entry name" value="DHAL"/>
    <property type="match status" value="1"/>
</dbReference>
<dbReference type="PANTHER" id="PTHR33434:SF4">
    <property type="entry name" value="PHOSPHATASE PROTEIN"/>
    <property type="match status" value="1"/>
</dbReference>
<dbReference type="SMART" id="SM01120">
    <property type="entry name" value="Dak2"/>
    <property type="match status" value="1"/>
</dbReference>
<protein>
    <submittedName>
        <fullName evidence="2">DAK2 domain-containing protein</fullName>
    </submittedName>
</protein>
<name>A0A9D2TQ33_9CORY</name>
<comment type="caution">
    <text evidence="2">The sequence shown here is derived from an EMBL/GenBank/DDBJ whole genome shotgun (WGS) entry which is preliminary data.</text>
</comment>
<dbReference type="GO" id="GO:0004371">
    <property type="term" value="F:glycerone kinase activity"/>
    <property type="evidence" value="ECO:0007669"/>
    <property type="project" value="InterPro"/>
</dbReference>
<reference evidence="2" key="2">
    <citation type="submission" date="2021-04" db="EMBL/GenBank/DDBJ databases">
        <authorList>
            <person name="Gilroy R."/>
        </authorList>
    </citation>
    <scope>NUCLEOTIDE SEQUENCE</scope>
    <source>
        <strain evidence="2">ChiHjej13B12-4958</strain>
    </source>
</reference>
<feature type="domain" description="DhaL" evidence="1">
    <location>
        <begin position="5"/>
        <end position="219"/>
    </location>
</feature>
<evidence type="ECO:0000313" key="2">
    <source>
        <dbReference type="EMBL" id="HJC84644.1"/>
    </source>
</evidence>
<dbReference type="InterPro" id="IPR050270">
    <property type="entry name" value="DegV_domain_contain"/>
</dbReference>
<dbReference type="Proteomes" id="UP000823858">
    <property type="component" value="Unassembled WGS sequence"/>
</dbReference>
<dbReference type="InterPro" id="IPR004007">
    <property type="entry name" value="DhaL_dom"/>
</dbReference>